<protein>
    <submittedName>
        <fullName evidence="3">Uncharacterized protein</fullName>
    </submittedName>
</protein>
<dbReference type="EMBL" id="MU863926">
    <property type="protein sequence ID" value="KAK4199924.1"/>
    <property type="molecule type" value="Genomic_DNA"/>
</dbReference>
<feature type="compositionally biased region" description="Polar residues" evidence="1">
    <location>
        <begin position="581"/>
        <end position="598"/>
    </location>
</feature>
<comment type="caution">
    <text evidence="3">The sequence shown here is derived from an EMBL/GenBank/DDBJ whole genome shotgun (WGS) entry which is preliminary data.</text>
</comment>
<feature type="transmembrane region" description="Helical" evidence="2">
    <location>
        <begin position="114"/>
        <end position="134"/>
    </location>
</feature>
<organism evidence="3 4">
    <name type="scientific">Triangularia verruculosa</name>
    <dbReference type="NCBI Taxonomy" id="2587418"/>
    <lineage>
        <taxon>Eukaryota</taxon>
        <taxon>Fungi</taxon>
        <taxon>Dikarya</taxon>
        <taxon>Ascomycota</taxon>
        <taxon>Pezizomycotina</taxon>
        <taxon>Sordariomycetes</taxon>
        <taxon>Sordariomycetidae</taxon>
        <taxon>Sordariales</taxon>
        <taxon>Podosporaceae</taxon>
        <taxon>Triangularia</taxon>
    </lineage>
</organism>
<evidence type="ECO:0000313" key="3">
    <source>
        <dbReference type="EMBL" id="KAK4199924.1"/>
    </source>
</evidence>
<name>A0AAN6XG31_9PEZI</name>
<keyword evidence="2" id="KW-1133">Transmembrane helix</keyword>
<dbReference type="Proteomes" id="UP001303160">
    <property type="component" value="Unassembled WGS sequence"/>
</dbReference>
<reference evidence="3" key="2">
    <citation type="submission" date="2023-05" db="EMBL/GenBank/DDBJ databases">
        <authorList>
            <consortium name="Lawrence Berkeley National Laboratory"/>
            <person name="Steindorff A."/>
            <person name="Hensen N."/>
            <person name="Bonometti L."/>
            <person name="Westerberg I."/>
            <person name="Brannstrom I.O."/>
            <person name="Guillou S."/>
            <person name="Cros-Aarteil S."/>
            <person name="Calhoun S."/>
            <person name="Haridas S."/>
            <person name="Kuo A."/>
            <person name="Mondo S."/>
            <person name="Pangilinan J."/>
            <person name="Riley R."/>
            <person name="Labutti K."/>
            <person name="Andreopoulos B."/>
            <person name="Lipzen A."/>
            <person name="Chen C."/>
            <person name="Yanf M."/>
            <person name="Daum C."/>
            <person name="Ng V."/>
            <person name="Clum A."/>
            <person name="Ohm R."/>
            <person name="Martin F."/>
            <person name="Silar P."/>
            <person name="Natvig D."/>
            <person name="Lalanne C."/>
            <person name="Gautier V."/>
            <person name="Ament-Velasquez S.L."/>
            <person name="Kruys A."/>
            <person name="Hutchinson M.I."/>
            <person name="Powell A.J."/>
            <person name="Barry K."/>
            <person name="Miller A.N."/>
            <person name="Grigoriev I.V."/>
            <person name="Debuchy R."/>
            <person name="Gladieux P."/>
            <person name="Thoren M.H."/>
            <person name="Johannesson H."/>
        </authorList>
    </citation>
    <scope>NUCLEOTIDE SEQUENCE</scope>
    <source>
        <strain evidence="3">CBS 315.58</strain>
    </source>
</reference>
<feature type="transmembrane region" description="Helical" evidence="2">
    <location>
        <begin position="140"/>
        <end position="167"/>
    </location>
</feature>
<feature type="transmembrane region" description="Helical" evidence="2">
    <location>
        <begin position="271"/>
        <end position="289"/>
    </location>
</feature>
<dbReference type="AlphaFoldDB" id="A0AAN6XG31"/>
<feature type="compositionally biased region" description="Pro residues" evidence="1">
    <location>
        <begin position="658"/>
        <end position="688"/>
    </location>
</feature>
<feature type="compositionally biased region" description="Polar residues" evidence="1">
    <location>
        <begin position="633"/>
        <end position="644"/>
    </location>
</feature>
<feature type="transmembrane region" description="Helical" evidence="2">
    <location>
        <begin position="309"/>
        <end position="328"/>
    </location>
</feature>
<reference evidence="3" key="1">
    <citation type="journal article" date="2023" name="Mol. Phylogenet. Evol.">
        <title>Genome-scale phylogeny and comparative genomics of the fungal order Sordariales.</title>
        <authorList>
            <person name="Hensen N."/>
            <person name="Bonometti L."/>
            <person name="Westerberg I."/>
            <person name="Brannstrom I.O."/>
            <person name="Guillou S."/>
            <person name="Cros-Aarteil S."/>
            <person name="Calhoun S."/>
            <person name="Haridas S."/>
            <person name="Kuo A."/>
            <person name="Mondo S."/>
            <person name="Pangilinan J."/>
            <person name="Riley R."/>
            <person name="LaButti K."/>
            <person name="Andreopoulos B."/>
            <person name="Lipzen A."/>
            <person name="Chen C."/>
            <person name="Yan M."/>
            <person name="Daum C."/>
            <person name="Ng V."/>
            <person name="Clum A."/>
            <person name="Steindorff A."/>
            <person name="Ohm R.A."/>
            <person name="Martin F."/>
            <person name="Silar P."/>
            <person name="Natvig D.O."/>
            <person name="Lalanne C."/>
            <person name="Gautier V."/>
            <person name="Ament-Velasquez S.L."/>
            <person name="Kruys A."/>
            <person name="Hutchinson M.I."/>
            <person name="Powell A.J."/>
            <person name="Barry K."/>
            <person name="Miller A.N."/>
            <person name="Grigoriev I.V."/>
            <person name="Debuchy R."/>
            <person name="Gladieux P."/>
            <person name="Hiltunen Thoren M."/>
            <person name="Johannesson H."/>
        </authorList>
    </citation>
    <scope>NUCLEOTIDE SEQUENCE</scope>
    <source>
        <strain evidence="3">CBS 315.58</strain>
    </source>
</reference>
<accession>A0AAN6XG31</accession>
<evidence type="ECO:0000256" key="1">
    <source>
        <dbReference type="SAM" id="MobiDB-lite"/>
    </source>
</evidence>
<feature type="transmembrane region" description="Helical" evidence="2">
    <location>
        <begin position="227"/>
        <end position="251"/>
    </location>
</feature>
<keyword evidence="2" id="KW-0472">Membrane</keyword>
<feature type="region of interest" description="Disordered" evidence="1">
    <location>
        <begin position="574"/>
        <end position="696"/>
    </location>
</feature>
<sequence length="696" mass="76004">MSPLALVDEVIASWLESRDDTGTMPQNNFNRTGTNTFQTARNQTTTQQMFFNELRFAAARSIRTSTIILASFNIIAAFATAVGILVDSYFRERRNNRSYRFRRNGFNFVPEGEIYPLILSIGIFIQSLVFAGAQSTGLDALFGTGCTTMALVMLPAVFLAPFIQLVFGVELTMRALRKEIFAPRGKWNVSVCSAIVGLFTLAMFLVADFDQSPNFCLTSLFWFVAHYASACFGLLAAIASILIICTVVVFIRLHSSIHIEVTARVAASRMVYYLALGAISIGFVLPYFYVMTFMNRRGQNNNSLNLSMVAAVVANISGLMNGGLYLFLKSNTISTIGPGDKVGEYENRRARYKINRRYTRDDTDSESAFYNQDDKGYKEYNTAAGSGSLRRVDSESALTAYEKEESVEAKSMRSERTASTIYGRRGPASIRSFRSKFSAASNAFIPKAPERARVSNSAAGHMRKRSNYSLFPNRNTGAKSSLTLLPATTYSPNNNDHLKPPPSMGNLAAFRHRRDSSLVSSATVQIGLRFSSVDDIPPVAQPVATDLDSHVYNLECPNVVKKLQAKGLNVHLKRPAGLDSGATTPTGSTKEGSPTSPGRDSEKDAKMKTLPPVPKPRLDTQPATPAPAEEITLSPSVYSPQSPNKPKISSPRGAGFKAPPPNKPAASPRSPPMVPPPRRTGETTPPPVADGKNAWI</sequence>
<feature type="transmembrane region" description="Helical" evidence="2">
    <location>
        <begin position="187"/>
        <end position="207"/>
    </location>
</feature>
<proteinExistence type="predicted"/>
<evidence type="ECO:0000313" key="4">
    <source>
        <dbReference type="Proteomes" id="UP001303160"/>
    </source>
</evidence>
<keyword evidence="2" id="KW-0812">Transmembrane</keyword>
<feature type="transmembrane region" description="Helical" evidence="2">
    <location>
        <begin position="67"/>
        <end position="90"/>
    </location>
</feature>
<gene>
    <name evidence="3" type="ORF">QBC40DRAFT_175154</name>
</gene>
<keyword evidence="4" id="KW-1185">Reference proteome</keyword>
<evidence type="ECO:0000256" key="2">
    <source>
        <dbReference type="SAM" id="Phobius"/>
    </source>
</evidence>